<keyword evidence="2" id="KW-1185">Reference proteome</keyword>
<name>W7YFM6_9BACT</name>
<evidence type="ECO:0000313" key="1">
    <source>
        <dbReference type="EMBL" id="GAF03251.1"/>
    </source>
</evidence>
<proteinExistence type="predicted"/>
<comment type="caution">
    <text evidence="1">The sequence shown here is derived from an EMBL/GenBank/DDBJ whole genome shotgun (WGS) entry which is preliminary data.</text>
</comment>
<dbReference type="Proteomes" id="UP000019402">
    <property type="component" value="Unassembled WGS sequence"/>
</dbReference>
<reference evidence="1 2" key="1">
    <citation type="journal article" date="2014" name="Genome Announc.">
        <title>Draft Genome Sequence of Cytophaga fermentans JCM 21142T, a Facultative Anaerobe Isolated from Marine Mud.</title>
        <authorList>
            <person name="Starns D."/>
            <person name="Oshima K."/>
            <person name="Suda W."/>
            <person name="Iino T."/>
            <person name="Yuki M."/>
            <person name="Inoue J."/>
            <person name="Kitamura K."/>
            <person name="Iida T."/>
            <person name="Darby A."/>
            <person name="Hattori M."/>
            <person name="Ohkuma M."/>
        </authorList>
    </citation>
    <scope>NUCLEOTIDE SEQUENCE [LARGE SCALE GENOMIC DNA]</scope>
    <source>
        <strain evidence="1 2">JCM 21142</strain>
    </source>
</reference>
<evidence type="ECO:0000313" key="2">
    <source>
        <dbReference type="Proteomes" id="UP000019402"/>
    </source>
</evidence>
<accession>W7YFM6</accession>
<sequence length="55" mass="6185">MISSHRVNYVGGLDVQNRSRGLKQLEQLLKQITKTWPDVEFITSEELGKIVANGS</sequence>
<gene>
    <name evidence="1" type="ORF">JCM21142_41918</name>
</gene>
<dbReference type="AlphaFoldDB" id="W7YFM6"/>
<organism evidence="1 2">
    <name type="scientific">Saccharicrinis fermentans DSM 9555 = JCM 21142</name>
    <dbReference type="NCBI Taxonomy" id="869213"/>
    <lineage>
        <taxon>Bacteria</taxon>
        <taxon>Pseudomonadati</taxon>
        <taxon>Bacteroidota</taxon>
        <taxon>Bacteroidia</taxon>
        <taxon>Marinilabiliales</taxon>
        <taxon>Marinilabiliaceae</taxon>
        <taxon>Saccharicrinis</taxon>
    </lineage>
</organism>
<dbReference type="RefSeq" id="WP_200871306.1">
    <property type="nucleotide sequence ID" value="NZ_BAMD01000020.1"/>
</dbReference>
<dbReference type="EMBL" id="BAMD01000020">
    <property type="protein sequence ID" value="GAF03251.1"/>
    <property type="molecule type" value="Genomic_DNA"/>
</dbReference>
<protein>
    <submittedName>
        <fullName evidence="1">Uncharacterized protein</fullName>
    </submittedName>
</protein>